<keyword evidence="5" id="KW-1185">Reference proteome</keyword>
<dbReference type="PANTHER" id="PTHR42970:SF1">
    <property type="entry name" value="PECTATE LYASE C-RELATED"/>
    <property type="match status" value="1"/>
</dbReference>
<protein>
    <recommendedName>
        <fullName evidence="6">Pectate lyase</fullName>
    </recommendedName>
</protein>
<proteinExistence type="predicted"/>
<keyword evidence="3" id="KW-0732">Signal</keyword>
<dbReference type="Proteomes" id="UP000820977">
    <property type="component" value="Unassembled WGS sequence"/>
</dbReference>
<reference evidence="4 5" key="1">
    <citation type="submission" date="2020-05" db="EMBL/GenBank/DDBJ databases">
        <title>Distinct polysaccharide utilization as determinants for interspecies competition between intestinal Prevotella spp.</title>
        <authorList>
            <person name="Galvez E.J.C."/>
            <person name="Iljazovic A."/>
            <person name="Strowig T."/>
        </authorList>
    </citation>
    <scope>NUCLEOTIDE SEQUENCE [LARGE SCALE GENOMIC DNA]</scope>
    <source>
        <strain evidence="4 5">PCHR</strain>
    </source>
</reference>
<dbReference type="InterPro" id="IPR011050">
    <property type="entry name" value="Pectin_lyase_fold/virulence"/>
</dbReference>
<dbReference type="SUPFAM" id="SSF51126">
    <property type="entry name" value="Pectin lyase-like"/>
    <property type="match status" value="1"/>
</dbReference>
<dbReference type="RefSeq" id="WP_172345735.1">
    <property type="nucleotide sequence ID" value="NZ_CASYYZ010000102.1"/>
</dbReference>
<dbReference type="PANTHER" id="PTHR42970">
    <property type="entry name" value="PECTATE LYASE C-RELATED"/>
    <property type="match status" value="1"/>
</dbReference>
<feature type="signal peptide" evidence="3">
    <location>
        <begin position="1"/>
        <end position="19"/>
    </location>
</feature>
<organism evidence="4 5">
    <name type="scientific">Xylanibacter caecicola</name>
    <dbReference type="NCBI Taxonomy" id="2736294"/>
    <lineage>
        <taxon>Bacteria</taxon>
        <taxon>Pseudomonadati</taxon>
        <taxon>Bacteroidota</taxon>
        <taxon>Bacteroidia</taxon>
        <taxon>Bacteroidales</taxon>
        <taxon>Prevotellaceae</taxon>
        <taxon>Xylanibacter</taxon>
    </lineage>
</organism>
<evidence type="ECO:0000256" key="1">
    <source>
        <dbReference type="ARBA" id="ARBA00022723"/>
    </source>
</evidence>
<comment type="caution">
    <text evidence="4">The sequence shown here is derived from an EMBL/GenBank/DDBJ whole genome shotgun (WGS) entry which is preliminary data.</text>
</comment>
<evidence type="ECO:0000313" key="5">
    <source>
        <dbReference type="Proteomes" id="UP000820977"/>
    </source>
</evidence>
<keyword evidence="1" id="KW-0479">Metal-binding</keyword>
<accession>A0ABX2B443</accession>
<sequence length="614" mass="68004">MKKTLITLLFFFGALHAMAQDDIKGTTVTENFAYPTATQNIPAFPSAVGFGKFTTGGRGGRVVTVTNLLDEPSNPPEGSLRWAVNQYPGEPVTVVFNVSGWIILKDILRIRHKGGLTIAGQTAPGEGITLYPRGISFNSAGDESVNVIMRNIRVRCGSRAWDGQMLDVSNPEQTLGTENAYNLIIDHCTFGWSGEELCTNSNSFFQTYSYNIFHEGLYDAGHKKGSRGYGVCWGGSANTFTHNLLAHNLRRSPRFSASVNYDYMTYYEFVNNVNYNWGGTHLGSYGGDNKGTSPRYASYLANIMNNYWRVGPATATVDPKKQIFTSLGTDLDDQQKSSYFHFSGNKMDRRDDFAADNKLCIETDEKVFLMDNILVPKKFYTANWSFDINAYTLLNNLQTADEAYADVLEKSGCVVRDAIEKRIIRECRDGVATYKGSWNNRGAYGIIDDPIDAEMRLNDDGTTYCSTAAPPSSRPEGWDTDGDGMPDEWEKANGFNPADPADGNHINAEGYTALEKYLASLMGEEIKGSFGDPTSIRTEHAVEFGIKAEKTHIVITSEQDVCDVHIFDDMGRCRITGKLTRGSNIVGTESLAKGVYIVWVTDRHGYRNAVKITI</sequence>
<dbReference type="InterPro" id="IPR012334">
    <property type="entry name" value="Pectin_lyas_fold"/>
</dbReference>
<evidence type="ECO:0000313" key="4">
    <source>
        <dbReference type="EMBL" id="NPE26296.1"/>
    </source>
</evidence>
<keyword evidence="2" id="KW-0325">Glycoprotein</keyword>
<dbReference type="Gene3D" id="2.160.20.10">
    <property type="entry name" value="Single-stranded right-handed beta-helix, Pectin lyase-like"/>
    <property type="match status" value="1"/>
</dbReference>
<dbReference type="InterPro" id="IPR052063">
    <property type="entry name" value="Polysaccharide_Lyase_1"/>
</dbReference>
<dbReference type="EMBL" id="JABKKJ010000043">
    <property type="protein sequence ID" value="NPE26296.1"/>
    <property type="molecule type" value="Genomic_DNA"/>
</dbReference>
<feature type="chain" id="PRO_5046561377" description="Pectate lyase" evidence="3">
    <location>
        <begin position="20"/>
        <end position="614"/>
    </location>
</feature>
<gene>
    <name evidence="4" type="ORF">HPS54_12400</name>
</gene>
<evidence type="ECO:0000256" key="3">
    <source>
        <dbReference type="SAM" id="SignalP"/>
    </source>
</evidence>
<evidence type="ECO:0000256" key="2">
    <source>
        <dbReference type="ARBA" id="ARBA00023180"/>
    </source>
</evidence>
<evidence type="ECO:0008006" key="6">
    <source>
        <dbReference type="Google" id="ProtNLM"/>
    </source>
</evidence>
<name>A0ABX2B443_9BACT</name>